<reference evidence="2 3" key="1">
    <citation type="journal article" date="2013" name="Genome Biol. Evol.">
        <title>Comparison of metabolic capacities and inference of gene content evolution in mosquito-associated Spiroplasma diminutum and S. taiwanense.</title>
        <authorList>
            <person name="Lo W.S."/>
            <person name="Ku C."/>
            <person name="Chen L.L."/>
            <person name="Chang T.H."/>
            <person name="Kuo C.H."/>
        </authorList>
    </citation>
    <scope>NUCLEOTIDE SEQUENCE [LARGE SCALE GENOMIC DNA]</scope>
    <source>
        <strain evidence="2">CT-1</strain>
    </source>
</reference>
<keyword evidence="3" id="KW-1185">Reference proteome</keyword>
<keyword evidence="1" id="KW-0732">Signal</keyword>
<dbReference type="Proteomes" id="UP000014984">
    <property type="component" value="Chromosome"/>
</dbReference>
<dbReference type="PATRIC" id="fig|1276220.3.peg.741"/>
<dbReference type="KEGG" id="stai:STAIW_v1c07260"/>
<name>S5MC85_9MOLU</name>
<dbReference type="NCBIfam" id="NF038029">
    <property type="entry name" value="LP_plasma"/>
    <property type="match status" value="1"/>
</dbReference>
<organism evidence="2 3">
    <name type="scientific">Spiroplasma taiwanense CT-1</name>
    <dbReference type="NCBI Taxonomy" id="1276220"/>
    <lineage>
        <taxon>Bacteria</taxon>
        <taxon>Bacillati</taxon>
        <taxon>Mycoplasmatota</taxon>
        <taxon>Mollicutes</taxon>
        <taxon>Entomoplasmatales</taxon>
        <taxon>Spiroplasmataceae</taxon>
        <taxon>Spiroplasma</taxon>
    </lineage>
</organism>
<dbReference type="PROSITE" id="PS51257">
    <property type="entry name" value="PROKAR_LIPOPROTEIN"/>
    <property type="match status" value="1"/>
</dbReference>
<proteinExistence type="predicted"/>
<sequence length="66" mass="7339">MKKLLSIFAAVGLTATSSGLATTVVSCTDSLNDENTYISYYNENKDKNKEELETIFADLKEKQKKS</sequence>
<feature type="chain" id="PRO_5004537916" description="Lipoprotein" evidence="1">
    <location>
        <begin position="22"/>
        <end position="66"/>
    </location>
</feature>
<dbReference type="InterPro" id="IPR054816">
    <property type="entry name" value="Lipoprotein_mollicutes-type_CS"/>
</dbReference>
<evidence type="ECO:0008006" key="4">
    <source>
        <dbReference type="Google" id="ProtNLM"/>
    </source>
</evidence>
<accession>S5MC85</accession>
<dbReference type="EMBL" id="CP005074">
    <property type="protein sequence ID" value="AGR41338.1"/>
    <property type="molecule type" value="Genomic_DNA"/>
</dbReference>
<dbReference type="HOGENOM" id="CLU_2829065_0_0_14"/>
<gene>
    <name evidence="2" type="ORF">STAIW_v1c07260</name>
</gene>
<protein>
    <recommendedName>
        <fullName evidence="4">Lipoprotein</fullName>
    </recommendedName>
</protein>
<evidence type="ECO:0000313" key="2">
    <source>
        <dbReference type="EMBL" id="AGR41338.1"/>
    </source>
</evidence>
<dbReference type="RefSeq" id="WP_020834477.1">
    <property type="nucleotide sequence ID" value="NC_021846.1"/>
</dbReference>
<evidence type="ECO:0000256" key="1">
    <source>
        <dbReference type="SAM" id="SignalP"/>
    </source>
</evidence>
<evidence type="ECO:0000313" key="3">
    <source>
        <dbReference type="Proteomes" id="UP000014984"/>
    </source>
</evidence>
<feature type="signal peptide" evidence="1">
    <location>
        <begin position="1"/>
        <end position="21"/>
    </location>
</feature>
<dbReference type="AlphaFoldDB" id="S5MC85"/>